<reference evidence="2 3" key="1">
    <citation type="journal article" date="2013" name="Mol. Biol. Evol.">
        <title>Evolutionary and population genomics of the cavity causing bacteria Streptococcus mutans.</title>
        <authorList>
            <person name="Cornejo O.E."/>
            <person name="Lefebure T."/>
            <person name="Pavinski Bitar P.D."/>
            <person name="Lang P."/>
            <person name="Richards V.P."/>
            <person name="Eilertson K."/>
            <person name="Do T."/>
            <person name="Beighton D."/>
            <person name="Zeng L."/>
            <person name="Ahn S.J."/>
            <person name="Burne R.A."/>
            <person name="Siepel A."/>
            <person name="Bustamante C.D."/>
            <person name="Stanhope M.J."/>
        </authorList>
    </citation>
    <scope>NUCLEOTIDE SEQUENCE [LARGE SCALE GENOMIC DNA]</scope>
    <source>
        <strain evidence="2 3">SM6</strain>
    </source>
</reference>
<dbReference type="AlphaFoldDB" id="A0A829BI22"/>
<evidence type="ECO:0000256" key="1">
    <source>
        <dbReference type="ARBA" id="ARBA00022737"/>
    </source>
</evidence>
<dbReference type="EMBL" id="AHSR01000070">
    <property type="protein sequence ID" value="EMC21118.1"/>
    <property type="molecule type" value="Genomic_DNA"/>
</dbReference>
<organism evidence="2 3">
    <name type="scientific">Streptococcus mutans SM6</name>
    <dbReference type="NCBI Taxonomy" id="857119"/>
    <lineage>
        <taxon>Bacteria</taxon>
        <taxon>Bacillati</taxon>
        <taxon>Bacillota</taxon>
        <taxon>Bacilli</taxon>
        <taxon>Lactobacillales</taxon>
        <taxon>Streptococcaceae</taxon>
        <taxon>Streptococcus</taxon>
    </lineage>
</organism>
<accession>A0A829BI22</accession>
<feature type="non-terminal residue" evidence="2">
    <location>
        <position position="142"/>
    </location>
</feature>
<dbReference type="Proteomes" id="UP000011676">
    <property type="component" value="Unassembled WGS sequence"/>
</dbReference>
<dbReference type="GO" id="GO:0016740">
    <property type="term" value="F:transferase activity"/>
    <property type="evidence" value="ECO:0007669"/>
    <property type="project" value="UniProtKB-KW"/>
</dbReference>
<keyword evidence="2" id="KW-0808">Transferase</keyword>
<feature type="non-terminal residue" evidence="2">
    <location>
        <position position="1"/>
    </location>
</feature>
<gene>
    <name evidence="2" type="ORF">SMU82_09606</name>
</gene>
<dbReference type="SUPFAM" id="SSF69360">
    <property type="entry name" value="Cell wall binding repeat"/>
    <property type="match status" value="1"/>
</dbReference>
<dbReference type="InterPro" id="IPR018337">
    <property type="entry name" value="Cell_wall/Cho-bd_repeat"/>
</dbReference>
<sequence>VTGAQSINGVNYYFLSNGLQLRDAILKNEDGTYAYYGNDGRRYENGYYQFMSGVWRHFNNGEMSVGLTVIDGQVQYFDEMGYQAKGKFVTTADGKIRYFDKQSGNMYRNRFIENEEGKWLYLGEDGAAVTGSQTINGQHLYF</sequence>
<dbReference type="Gene3D" id="2.10.270.10">
    <property type="entry name" value="Cholin Binding"/>
    <property type="match status" value="2"/>
</dbReference>
<keyword evidence="1" id="KW-0677">Repeat</keyword>
<evidence type="ECO:0000313" key="3">
    <source>
        <dbReference type="Proteomes" id="UP000011676"/>
    </source>
</evidence>
<dbReference type="Pfam" id="PF19127">
    <property type="entry name" value="Choline_bind_3"/>
    <property type="match status" value="2"/>
</dbReference>
<comment type="caution">
    <text evidence="2">The sequence shown here is derived from an EMBL/GenBank/DDBJ whole genome shotgun (WGS) entry which is preliminary data.</text>
</comment>
<name>A0A829BI22_STRMG</name>
<proteinExistence type="predicted"/>
<evidence type="ECO:0000313" key="2">
    <source>
        <dbReference type="EMBL" id="EMC21118.1"/>
    </source>
</evidence>
<protein>
    <submittedName>
        <fullName evidence="2">Glucosyltransferase-I</fullName>
    </submittedName>
</protein>